<accession>A0A0D5LW77</accession>
<dbReference type="EMBL" id="CP010803">
    <property type="protein sequence ID" value="AJY48210.1"/>
    <property type="molecule type" value="Genomic_DNA"/>
</dbReference>
<dbReference type="HOGENOM" id="CLU_107084_0_0_5"/>
<dbReference type="Pfam" id="PF06252">
    <property type="entry name" value="GemA"/>
    <property type="match status" value="1"/>
</dbReference>
<evidence type="ECO:0008006" key="3">
    <source>
        <dbReference type="Google" id="ProtNLM"/>
    </source>
</evidence>
<sequence length="201" mass="22837">MHAFANRIGLDDEARRAVYERVTGKPTLTVMTETEREAVAAEFRRLGGARRPDGRKKLTGPFSAKLQALWIGAWNLGIVGNRDDKALLAFVKRQTGIDHTRFLYYADDAAKAIEALKAWMAREAGVDWRVHRTMPLWRQAEGYKIAVAQWAALQQDPNDFWTVVPMLSDTDPGVRDLTRAEWIRVMNTLGERVRAMKAEAR</sequence>
<name>A0A0D5LW77_MAREN</name>
<evidence type="ECO:0000313" key="2">
    <source>
        <dbReference type="Proteomes" id="UP000032611"/>
    </source>
</evidence>
<protein>
    <recommendedName>
        <fullName evidence="3">Mu-like prophage protein gp16</fullName>
    </recommendedName>
</protein>
<keyword evidence="2" id="KW-1185">Reference proteome</keyword>
<dbReference type="Proteomes" id="UP000032611">
    <property type="component" value="Chromosome"/>
</dbReference>
<dbReference type="InterPro" id="IPR009363">
    <property type="entry name" value="Phage_Mu_Gp16"/>
</dbReference>
<dbReference type="PATRIC" id="fig|1486262.3.peg.2833"/>
<gene>
    <name evidence="1" type="ORF">TM49_13725</name>
</gene>
<dbReference type="STRING" id="1486262.TM49_13725"/>
<dbReference type="AlphaFoldDB" id="A0A0D5LW77"/>
<evidence type="ECO:0000313" key="1">
    <source>
        <dbReference type="EMBL" id="AJY48210.1"/>
    </source>
</evidence>
<proteinExistence type="predicted"/>
<organism evidence="1 2">
    <name type="scientific">Martelella endophytica</name>
    <dbReference type="NCBI Taxonomy" id="1486262"/>
    <lineage>
        <taxon>Bacteria</taxon>
        <taxon>Pseudomonadati</taxon>
        <taxon>Pseudomonadota</taxon>
        <taxon>Alphaproteobacteria</taxon>
        <taxon>Hyphomicrobiales</taxon>
        <taxon>Aurantimonadaceae</taxon>
        <taxon>Martelella</taxon>
    </lineage>
</organism>
<dbReference type="KEGG" id="mey:TM49_13725"/>
<reference evidence="1 2" key="1">
    <citation type="journal article" date="2015" name="Genome Announc.">
        <title>Complete genome sequence of Martelella endophytica YC6887, which has antifungal activity associated with a halophyte.</title>
        <authorList>
            <person name="Khan A."/>
            <person name="Khan H."/>
            <person name="Chung E.J."/>
            <person name="Hossain M.T."/>
            <person name="Chung Y.R."/>
        </authorList>
    </citation>
    <scope>NUCLEOTIDE SEQUENCE [LARGE SCALE GENOMIC DNA]</scope>
    <source>
        <strain evidence="1">YC6887</strain>
    </source>
</reference>